<dbReference type="PROSITE" id="PS00659">
    <property type="entry name" value="GLYCOSYL_HYDROL_F5"/>
    <property type="match status" value="1"/>
</dbReference>
<protein>
    <submittedName>
        <fullName evidence="5">Glycoside hydrolase family 2 TIM barrel-domain containing protein</fullName>
    </submittedName>
</protein>
<dbReference type="InterPro" id="IPR006103">
    <property type="entry name" value="Glyco_hydro_2_cat"/>
</dbReference>
<sequence>MSIINNRSVYRTILIVSFILLNLLLLLGINKTLIFLNTGAERISMLHLEKETINTYLPKTIWETVTNVGRAMEANTLKEVEKDYLFSWVVKNKSFKDNTKEGIEDYYTQNTRANLYNTINYNKKNKITIESTTLEHHPTLEFYSADGQLVVFTDKNVVEFQKIYQQDKLITTVEDTATYKVMMLLEDGFWRVRHMQKMEKETLAADTIKSHPTYTIQGKNMLKDKVNYTIKGINYYPKNSAWDTFGPLFNIDTIAKDFDIIKKAKLNSIRIFIQYDDFGKADVKQEKLDKLKKILDLAESKNLAVIVTLFDFYSDYTLENWTLTHRHAEKIVSTFKNHKAILAWDLKNEPNLDFENRDKDNVLNWLNHMVAVIKKFDPNHLVTIGWSNAYEATHLSNKVDFVSYHFYNAIEDFEKENTTLEKAVKKPVVIQEFGVPSYNGIWNLRGYSEADQAQYHKKMQALFKKNKLAFMSWTLYDFPQVPSQVAGKWPWQKIRQKKFGFLDSKGNKKPSFLYITY</sequence>
<feature type="transmembrane region" description="Helical" evidence="3">
    <location>
        <begin position="12"/>
        <end position="29"/>
    </location>
</feature>
<evidence type="ECO:0000256" key="3">
    <source>
        <dbReference type="SAM" id="Phobius"/>
    </source>
</evidence>
<dbReference type="EMBL" id="CP165625">
    <property type="protein sequence ID" value="XDU95378.1"/>
    <property type="molecule type" value="Genomic_DNA"/>
</dbReference>
<dbReference type="PANTHER" id="PTHR31451">
    <property type="match status" value="1"/>
</dbReference>
<dbReference type="GO" id="GO:0005975">
    <property type="term" value="P:carbohydrate metabolic process"/>
    <property type="evidence" value="ECO:0007669"/>
    <property type="project" value="InterPro"/>
</dbReference>
<keyword evidence="2" id="KW-0326">Glycosidase</keyword>
<dbReference type="RefSeq" id="WP_367773193.1">
    <property type="nucleotide sequence ID" value="NZ_CP165625.1"/>
</dbReference>
<proteinExistence type="predicted"/>
<dbReference type="SUPFAM" id="SSF51445">
    <property type="entry name" value="(Trans)glycosidases"/>
    <property type="match status" value="1"/>
</dbReference>
<dbReference type="InterPro" id="IPR045053">
    <property type="entry name" value="MAN-like"/>
</dbReference>
<dbReference type="AlphaFoldDB" id="A0AB39W2R5"/>
<evidence type="ECO:0000256" key="1">
    <source>
        <dbReference type="ARBA" id="ARBA00022801"/>
    </source>
</evidence>
<keyword evidence="3" id="KW-1133">Transmembrane helix</keyword>
<dbReference type="Gene3D" id="3.20.20.80">
    <property type="entry name" value="Glycosidases"/>
    <property type="match status" value="1"/>
</dbReference>
<keyword evidence="3" id="KW-0472">Membrane</keyword>
<reference evidence="5" key="1">
    <citation type="submission" date="2024-07" db="EMBL/GenBank/DDBJ databases">
        <authorList>
            <person name="Biller S.J."/>
        </authorList>
    </citation>
    <scope>NUCLEOTIDE SEQUENCE</scope>
    <source>
        <strain evidence="5">WC2409</strain>
    </source>
</reference>
<name>A0AB39W2R5_9FLAO</name>
<accession>A0AB39W2R5</accession>
<organism evidence="5">
    <name type="scientific">Flavobacterium sp. WC2409</name>
    <dbReference type="NCBI Taxonomy" id="3234139"/>
    <lineage>
        <taxon>Bacteria</taxon>
        <taxon>Pseudomonadati</taxon>
        <taxon>Bacteroidota</taxon>
        <taxon>Flavobacteriia</taxon>
        <taxon>Flavobacteriales</taxon>
        <taxon>Flavobacteriaceae</taxon>
        <taxon>Flavobacterium</taxon>
    </lineage>
</organism>
<evidence type="ECO:0000256" key="2">
    <source>
        <dbReference type="ARBA" id="ARBA00023295"/>
    </source>
</evidence>
<dbReference type="Pfam" id="PF02836">
    <property type="entry name" value="Glyco_hydro_2_C"/>
    <property type="match status" value="1"/>
</dbReference>
<keyword evidence="3" id="KW-0812">Transmembrane</keyword>
<evidence type="ECO:0000259" key="4">
    <source>
        <dbReference type="Pfam" id="PF02836"/>
    </source>
</evidence>
<feature type="domain" description="Glycoside hydrolase family 2 catalytic" evidence="4">
    <location>
        <begin position="216"/>
        <end position="452"/>
    </location>
</feature>
<gene>
    <name evidence="5" type="ORF">AB3G34_16005</name>
</gene>
<dbReference type="GO" id="GO:0004553">
    <property type="term" value="F:hydrolase activity, hydrolyzing O-glycosyl compounds"/>
    <property type="evidence" value="ECO:0007669"/>
    <property type="project" value="InterPro"/>
</dbReference>
<dbReference type="InterPro" id="IPR017853">
    <property type="entry name" value="GH"/>
</dbReference>
<dbReference type="InterPro" id="IPR018087">
    <property type="entry name" value="Glyco_hydro_5_CS"/>
</dbReference>
<evidence type="ECO:0000313" key="5">
    <source>
        <dbReference type="EMBL" id="XDU95378.1"/>
    </source>
</evidence>
<keyword evidence="1 5" id="KW-0378">Hydrolase</keyword>